<dbReference type="SUPFAM" id="SSF51735">
    <property type="entry name" value="NAD(P)-binding Rossmann-fold domains"/>
    <property type="match status" value="2"/>
</dbReference>
<dbReference type="InterPro" id="IPR001227">
    <property type="entry name" value="Ac_transferase_dom_sf"/>
</dbReference>
<dbReference type="PROSITE" id="PS50075">
    <property type="entry name" value="CARRIER"/>
    <property type="match status" value="1"/>
</dbReference>
<gene>
    <name evidence="6" type="ORF">ABC974_22650</name>
</gene>
<dbReference type="PROSITE" id="PS52004">
    <property type="entry name" value="KS3_2"/>
    <property type="match status" value="1"/>
</dbReference>
<sequence length="1568" mass="167611">MTSAPDAFPPGCIAVIGMACRFPGADSPDAFWDLLSSGGEAITRFSAAELEAAGIDRALSAQPGYVGAKGVVDQVDCLDAAFFGFSPFEAALMDPQQRIFLECAWMAFEDAGYEPRHFPGPIGVFAGSILSSYLLRNLWPNTTLIEESGIFQVALGNDPTFLATRTSYLLDLKGPSISVGTACSTSLAAVHLACQSLLSQESDMALAGGTSVHLPLVTGYRYEEGGILSPDGHCRPFDAEARGTVSSDGAGAVLLKRLEDAIADGDTIHAVIRGSAINNDGRDKVGFTAPSVSPQVQVIAEALAIADVAPASVAMIEAHAAGTLLGDPIEVAALKEIFGVAARTAPCAIGSVKSNIGHVDAAAGIAGLIKTVLALRHRAIPPSLHYRNPNPSLDFGATFTVPTELRLHEGAAPMRAGVSSFGIGGTNVHVVLEEPPAPRPPAPSAPAELLMISARSSAALDTATRRLADHLRRHPYLPLGDVAHSLRVGRRDFDHRRFLVAGTVTEATEALDDPSSLRAAIVPAERKTIAFMFPGLGDHYPGMGWELYCTEPVFRAAIDACADLLRPHADGDIRDILYPGRNWSRPELDGGSVKPAGAETAGKLDLRAMLRRGADAGASPSPLDQPTAGQPAIFVTEYALAQLLRGWGIEPDAMIGYSIGEFVAACLAGVFPLPEAIRVVAARARLIQSRVAPGVMLAVPLGEAELAPMLPATVSIAAVNTARLTIVSGAEDQIAELERRLVAEGVSCQRLNSGYAYHSVMMDPIIDELAAIVAESDPQPPQIPYVSCLTGTWISDAEATDPHYWARHLCRTVRFQDGLESLLDDPNRILLELGPGQSLSAHAFAARERLGGASAVIPTMRWSYGRQSEPAMLLRGIGLLWQAGAPLDKTRLLARDGLKRVSLPTYPFERARHWIDPPIAGDQPAIQCGRRPIENWFELPFWKPAPLRGSGKAVAETWLLFLDEQGVGARLAERLRDAGARVLTVTQGDGFERDGDAFALNPHREEDYHALVSLLRDGGGLPDTIVHLWSLTGADDAALTSARFSATQVGGFHSLMRLFAGLMTDGHVERLRVEIVSNGLFDVDGHERLAPEKITLLGPAMVAPQERPGISCRCLDTDIPVDDTDRRDALVAQMLAEFAADIEAPIVAYRNGRRWVQDHEPVRLEAPAAGQSPLRHKGVYLLTGGLGGVGLAMATYLARTFQARLVLVGRSTFPARPDWPSWLAEHPAEDRTSLQIRRLEGLEALGAEILTASADVADPVAMKRVLDQTDARFGTLHGVFHGAGAVGVETFREIARATAEDSEIQFRAKVHGLLVLDQLLAGRTLDFCVLMSSLSAVLGGLGFAAYSSANLFLDAFARLKGRAGGTPWISIDWDSWRLTDIRAAIDGLGGTVADYFMEADEAAAACERILALPRTPHVIVSTGDLRARLRQWMTQSQGSTGTPLTLHKRPEIRTGYVAPRGHLEQTLADIWRDLFTIDPIGIHDNFFELGGHSLLATQLNARISSRLQVEVSLATVLQAPTVAELAQIVADAQLARADPDMLARMLAEVGGLSDADLESLLSEEGSDG</sequence>
<dbReference type="SUPFAM" id="SSF55048">
    <property type="entry name" value="Probable ACP-binding domain of malonyl-CoA ACP transacylase"/>
    <property type="match status" value="1"/>
</dbReference>
<dbReference type="InterPro" id="IPR020841">
    <property type="entry name" value="PKS_Beta-ketoAc_synthase_dom"/>
</dbReference>
<organism evidence="6 7">
    <name type="scientific">Sphingomonas oligophenolica</name>
    <dbReference type="NCBI Taxonomy" id="301154"/>
    <lineage>
        <taxon>Bacteria</taxon>
        <taxon>Pseudomonadati</taxon>
        <taxon>Pseudomonadota</taxon>
        <taxon>Alphaproteobacteria</taxon>
        <taxon>Sphingomonadales</taxon>
        <taxon>Sphingomonadaceae</taxon>
        <taxon>Sphingomonas</taxon>
    </lineage>
</organism>
<keyword evidence="7" id="KW-1185">Reference proteome</keyword>
<dbReference type="Gene3D" id="3.30.70.250">
    <property type="entry name" value="Malonyl-CoA ACP transacylase, ACP-binding"/>
    <property type="match status" value="1"/>
</dbReference>
<dbReference type="CDD" id="cd08953">
    <property type="entry name" value="KR_2_SDR_x"/>
    <property type="match status" value="1"/>
</dbReference>
<proteinExistence type="predicted"/>
<keyword evidence="3" id="KW-0808">Transferase</keyword>
<dbReference type="Gene3D" id="3.40.50.720">
    <property type="entry name" value="NAD(P)-binding Rossmann-like Domain"/>
    <property type="match status" value="1"/>
</dbReference>
<dbReference type="Gene3D" id="3.40.50.1820">
    <property type="entry name" value="alpha/beta hydrolase"/>
    <property type="match status" value="1"/>
</dbReference>
<dbReference type="InterPro" id="IPR016035">
    <property type="entry name" value="Acyl_Trfase/lysoPLipase"/>
</dbReference>
<evidence type="ECO:0000256" key="2">
    <source>
        <dbReference type="ARBA" id="ARBA00022553"/>
    </source>
</evidence>
<dbReference type="InterPro" id="IPR016036">
    <property type="entry name" value="Malonyl_transacylase_ACP-bd"/>
</dbReference>
<evidence type="ECO:0000256" key="3">
    <source>
        <dbReference type="ARBA" id="ARBA00022679"/>
    </source>
</evidence>
<dbReference type="Pfam" id="PF02801">
    <property type="entry name" value="Ketoacyl-synt_C"/>
    <property type="match status" value="1"/>
</dbReference>
<dbReference type="Pfam" id="PF00550">
    <property type="entry name" value="PP-binding"/>
    <property type="match status" value="1"/>
</dbReference>
<dbReference type="InterPro" id="IPR013968">
    <property type="entry name" value="PKS_KR"/>
</dbReference>
<dbReference type="InterPro" id="IPR029058">
    <property type="entry name" value="AB_hydrolase_fold"/>
</dbReference>
<dbReference type="InterPro" id="IPR014043">
    <property type="entry name" value="Acyl_transferase_dom"/>
</dbReference>
<dbReference type="SMART" id="SM00827">
    <property type="entry name" value="PKS_AT"/>
    <property type="match status" value="1"/>
</dbReference>
<dbReference type="InterPro" id="IPR016039">
    <property type="entry name" value="Thiolase-like"/>
</dbReference>
<dbReference type="InterPro" id="IPR036736">
    <property type="entry name" value="ACP-like_sf"/>
</dbReference>
<dbReference type="SMART" id="SM00823">
    <property type="entry name" value="PKS_PP"/>
    <property type="match status" value="1"/>
</dbReference>
<dbReference type="PANTHER" id="PTHR43775:SF51">
    <property type="entry name" value="INACTIVE PHENOLPHTHIOCEROL SYNTHESIS POLYKETIDE SYNTHASE TYPE I PKS1-RELATED"/>
    <property type="match status" value="1"/>
</dbReference>
<dbReference type="Gene3D" id="3.30.70.3290">
    <property type="match status" value="1"/>
</dbReference>
<evidence type="ECO:0000313" key="7">
    <source>
        <dbReference type="Proteomes" id="UP001419910"/>
    </source>
</evidence>
<feature type="domain" description="Carrier" evidence="4">
    <location>
        <begin position="1458"/>
        <end position="1533"/>
    </location>
</feature>
<dbReference type="InterPro" id="IPR057326">
    <property type="entry name" value="KR_dom"/>
</dbReference>
<feature type="domain" description="Ketosynthase family 3 (KS3)" evidence="5">
    <location>
        <begin position="10"/>
        <end position="434"/>
    </location>
</feature>
<evidence type="ECO:0000256" key="1">
    <source>
        <dbReference type="ARBA" id="ARBA00022450"/>
    </source>
</evidence>
<dbReference type="InterPro" id="IPR009081">
    <property type="entry name" value="PP-bd_ACP"/>
</dbReference>
<dbReference type="SUPFAM" id="SSF52151">
    <property type="entry name" value="FabD/lysophospholipase-like"/>
    <property type="match status" value="1"/>
</dbReference>
<dbReference type="InterPro" id="IPR020806">
    <property type="entry name" value="PKS_PP-bd"/>
</dbReference>
<dbReference type="InterPro" id="IPR036291">
    <property type="entry name" value="NAD(P)-bd_dom_sf"/>
</dbReference>
<dbReference type="Pfam" id="PF22621">
    <property type="entry name" value="CurL-like_PKS_C"/>
    <property type="match status" value="1"/>
</dbReference>
<protein>
    <submittedName>
        <fullName evidence="6">SDR family NAD(P)-dependent oxidoreductase</fullName>
    </submittedName>
</protein>
<evidence type="ECO:0000313" key="6">
    <source>
        <dbReference type="EMBL" id="MEN2792447.1"/>
    </source>
</evidence>
<accession>A0ABU9Y9G6</accession>
<keyword evidence="1" id="KW-0596">Phosphopantetheine</keyword>
<dbReference type="SMART" id="SM00822">
    <property type="entry name" value="PKS_KR"/>
    <property type="match status" value="1"/>
</dbReference>
<keyword evidence="2" id="KW-0597">Phosphoprotein</keyword>
<dbReference type="Pfam" id="PF00698">
    <property type="entry name" value="Acyl_transf_1"/>
    <property type="match status" value="1"/>
</dbReference>
<dbReference type="Pfam" id="PF08659">
    <property type="entry name" value="KR"/>
    <property type="match status" value="1"/>
</dbReference>
<dbReference type="EMBL" id="JBDIME010000028">
    <property type="protein sequence ID" value="MEN2792447.1"/>
    <property type="molecule type" value="Genomic_DNA"/>
</dbReference>
<name>A0ABU9Y9G6_9SPHN</name>
<evidence type="ECO:0000259" key="5">
    <source>
        <dbReference type="PROSITE" id="PS52004"/>
    </source>
</evidence>
<dbReference type="InterPro" id="IPR018201">
    <property type="entry name" value="Ketoacyl_synth_AS"/>
</dbReference>
<dbReference type="InterPro" id="IPR014030">
    <property type="entry name" value="Ketoacyl_synth_N"/>
</dbReference>
<dbReference type="InterPro" id="IPR049490">
    <property type="entry name" value="C883_1060-like_KR_N"/>
</dbReference>
<dbReference type="SMART" id="SM00825">
    <property type="entry name" value="PKS_KS"/>
    <property type="match status" value="1"/>
</dbReference>
<dbReference type="CDD" id="cd00833">
    <property type="entry name" value="PKS"/>
    <property type="match status" value="1"/>
</dbReference>
<comment type="caution">
    <text evidence="6">The sequence shown here is derived from an EMBL/GenBank/DDBJ whole genome shotgun (WGS) entry which is preliminary data.</text>
</comment>
<dbReference type="Gene3D" id="3.40.47.10">
    <property type="match status" value="1"/>
</dbReference>
<dbReference type="SUPFAM" id="SSF53901">
    <property type="entry name" value="Thiolase-like"/>
    <property type="match status" value="1"/>
</dbReference>
<dbReference type="Gene3D" id="3.40.366.10">
    <property type="entry name" value="Malonyl-Coenzyme A Acyl Carrier Protein, domain 2"/>
    <property type="match status" value="1"/>
</dbReference>
<evidence type="ECO:0000259" key="4">
    <source>
        <dbReference type="PROSITE" id="PS50075"/>
    </source>
</evidence>
<dbReference type="PROSITE" id="PS00606">
    <property type="entry name" value="KS3_1"/>
    <property type="match status" value="1"/>
</dbReference>
<dbReference type="SUPFAM" id="SSF47336">
    <property type="entry name" value="ACP-like"/>
    <property type="match status" value="1"/>
</dbReference>
<reference evidence="6 7" key="1">
    <citation type="submission" date="2024-05" db="EMBL/GenBank/DDBJ databases">
        <authorList>
            <person name="Liu Q."/>
            <person name="Xin Y.-H."/>
        </authorList>
    </citation>
    <scope>NUCLEOTIDE SEQUENCE [LARGE SCALE GENOMIC DNA]</scope>
    <source>
        <strain evidence="6 7">CGMCC 1.10181</strain>
    </source>
</reference>
<dbReference type="InterPro" id="IPR050091">
    <property type="entry name" value="PKS_NRPS_Biosynth_Enz"/>
</dbReference>
<dbReference type="InterPro" id="IPR014031">
    <property type="entry name" value="Ketoacyl_synth_C"/>
</dbReference>
<dbReference type="PANTHER" id="PTHR43775">
    <property type="entry name" value="FATTY ACID SYNTHASE"/>
    <property type="match status" value="1"/>
</dbReference>
<dbReference type="Proteomes" id="UP001419910">
    <property type="component" value="Unassembled WGS sequence"/>
</dbReference>
<dbReference type="Pfam" id="PF21394">
    <property type="entry name" value="Beta-ketacyl_N"/>
    <property type="match status" value="1"/>
</dbReference>
<dbReference type="RefSeq" id="WP_343891988.1">
    <property type="nucleotide sequence ID" value="NZ_BAAAEH010000049.1"/>
</dbReference>
<dbReference type="Pfam" id="PF00109">
    <property type="entry name" value="ketoacyl-synt"/>
    <property type="match status" value="1"/>
</dbReference>